<evidence type="ECO:0000313" key="3">
    <source>
        <dbReference type="EMBL" id="KAK3763064.1"/>
    </source>
</evidence>
<dbReference type="Proteomes" id="UP001283361">
    <property type="component" value="Unassembled WGS sequence"/>
</dbReference>
<evidence type="ECO:0000256" key="1">
    <source>
        <dbReference type="SAM" id="MobiDB-lite"/>
    </source>
</evidence>
<feature type="transmembrane region" description="Helical" evidence="2">
    <location>
        <begin position="470"/>
        <end position="493"/>
    </location>
</feature>
<dbReference type="PANTHER" id="PTHR35555:SF3">
    <property type="entry name" value="ENDONUCLEASE-REVERSE TRANSCRIPTASE"/>
    <property type="match status" value="1"/>
</dbReference>
<feature type="transmembrane region" description="Helical" evidence="2">
    <location>
        <begin position="224"/>
        <end position="248"/>
    </location>
</feature>
<name>A0AAE1DA34_9GAST</name>
<keyword evidence="2" id="KW-0812">Transmembrane</keyword>
<proteinExistence type="predicted"/>
<dbReference type="AlphaFoldDB" id="A0AAE1DA34"/>
<sequence>MQPSSKPLAASVPGSRTQGNNLAMHRLDISDRDQLFSTFTFRPDEDFQKLNVNIPERIPDWLWAVLTAMLGISTETRKGSYVIANALRISTVTSALVFAGCGVVFNVFDVMSELTRTTLLIAICKSLLGAYWVGMGIYARSLAARLFSNTLFVQCIRMHTKTIFKINTAVIILVLSLTASSLNIYLTRRLMDQNDEPKDPKTSEITDGNCKTAGVHVAVCEVYFMARVVFCVFNLLWNLLVTSILLSVCHTHTICIRRFIKELLYDNKVYEEYLMLQALGPKAPLVEDNNKQSARSKRMTTLIESNIWDNDINELDDDDHKNDGAAPDAARILKTMRNIRRSRSSTLDSGPVHTGYDQLDGDGTRSPYCNTTSALEQTTNFQGHVEEEITPAGQYSSALRADEELYRQALQEGKPPILSNEDLLFTHFQLVRRLCSTSRLLQRWMMSIISFVLLWSALFVIYLTNTSINWLSLFEFIVPLVILFLLTSTYAEVNFEGSRIVRFVLPTIDRMPVLAHMKSDHPELKIFSFSLSYNAIMTVVAGIAVSFATSIILEQVTN</sequence>
<keyword evidence="4" id="KW-1185">Reference proteome</keyword>
<reference evidence="3" key="1">
    <citation type="journal article" date="2023" name="G3 (Bethesda)">
        <title>A reference genome for the long-term kleptoplast-retaining sea slug Elysia crispata morphotype clarki.</title>
        <authorList>
            <person name="Eastman K.E."/>
            <person name="Pendleton A.L."/>
            <person name="Shaikh M.A."/>
            <person name="Suttiyut T."/>
            <person name="Ogas R."/>
            <person name="Tomko P."/>
            <person name="Gavelis G."/>
            <person name="Widhalm J.R."/>
            <person name="Wisecaver J.H."/>
        </authorList>
    </citation>
    <scope>NUCLEOTIDE SEQUENCE</scope>
    <source>
        <strain evidence="3">ECLA1</strain>
    </source>
</reference>
<feature type="transmembrane region" description="Helical" evidence="2">
    <location>
        <begin position="86"/>
        <end position="108"/>
    </location>
</feature>
<feature type="transmembrane region" description="Helical" evidence="2">
    <location>
        <begin position="526"/>
        <end position="553"/>
    </location>
</feature>
<feature type="transmembrane region" description="Helical" evidence="2">
    <location>
        <begin position="444"/>
        <end position="464"/>
    </location>
</feature>
<evidence type="ECO:0000256" key="2">
    <source>
        <dbReference type="SAM" id="Phobius"/>
    </source>
</evidence>
<protein>
    <submittedName>
        <fullName evidence="3">Uncharacterized protein</fullName>
    </submittedName>
</protein>
<keyword evidence="2" id="KW-0472">Membrane</keyword>
<feature type="transmembrane region" description="Helical" evidence="2">
    <location>
        <begin position="166"/>
        <end position="186"/>
    </location>
</feature>
<organism evidence="3 4">
    <name type="scientific">Elysia crispata</name>
    <name type="common">lettuce slug</name>
    <dbReference type="NCBI Taxonomy" id="231223"/>
    <lineage>
        <taxon>Eukaryota</taxon>
        <taxon>Metazoa</taxon>
        <taxon>Spiralia</taxon>
        <taxon>Lophotrochozoa</taxon>
        <taxon>Mollusca</taxon>
        <taxon>Gastropoda</taxon>
        <taxon>Heterobranchia</taxon>
        <taxon>Euthyneura</taxon>
        <taxon>Panpulmonata</taxon>
        <taxon>Sacoglossa</taxon>
        <taxon>Placobranchoidea</taxon>
        <taxon>Plakobranchidae</taxon>
        <taxon>Elysia</taxon>
    </lineage>
</organism>
<accession>A0AAE1DA34</accession>
<keyword evidence="2" id="KW-1133">Transmembrane helix</keyword>
<dbReference type="PANTHER" id="PTHR35555">
    <property type="entry name" value="ENDONUCLEASE-REVERSE TRANSCRIPTASE"/>
    <property type="match status" value="1"/>
</dbReference>
<comment type="caution">
    <text evidence="3">The sequence shown here is derived from an EMBL/GenBank/DDBJ whole genome shotgun (WGS) entry which is preliminary data.</text>
</comment>
<evidence type="ECO:0000313" key="4">
    <source>
        <dbReference type="Proteomes" id="UP001283361"/>
    </source>
</evidence>
<feature type="transmembrane region" description="Helical" evidence="2">
    <location>
        <begin position="120"/>
        <end position="139"/>
    </location>
</feature>
<dbReference type="EMBL" id="JAWDGP010004610">
    <property type="protein sequence ID" value="KAK3763064.1"/>
    <property type="molecule type" value="Genomic_DNA"/>
</dbReference>
<gene>
    <name evidence="3" type="ORF">RRG08_014852</name>
</gene>
<feature type="region of interest" description="Disordered" evidence="1">
    <location>
        <begin position="344"/>
        <end position="363"/>
    </location>
</feature>